<dbReference type="EMBL" id="JAVIJP010000005">
    <property type="protein sequence ID" value="KAL3654133.1"/>
    <property type="molecule type" value="Genomic_DNA"/>
</dbReference>
<dbReference type="AlphaFoldDB" id="A0ABD3EI93"/>
<proteinExistence type="predicted"/>
<evidence type="ECO:0008006" key="3">
    <source>
        <dbReference type="Google" id="ProtNLM"/>
    </source>
</evidence>
<sequence>MDKKENSDLDLLSDDNYKVYNAEMEEPYLVDIVPLEAPAPCWFNISEKKDFFLVKVKAEISGHDRGEKIAEMEAICKVCDNLLQEAADISVLKTKCRCRLSLVHEKCYTQNPANKHNNQADKCDVCTEIIEYIPVTLSRSDDGPPAGDHLQLPESSKRSNKWFSWFTRRS</sequence>
<protein>
    <recommendedName>
        <fullName evidence="3">RING-CH-type domain-containing protein</fullName>
    </recommendedName>
</protein>
<name>A0ABD3EI93_9LAMI</name>
<dbReference type="PANTHER" id="PTHR46158:SF1">
    <property type="entry name" value="RING_U-BOX SUPERFAMILY PROTEIN"/>
    <property type="match status" value="1"/>
</dbReference>
<comment type="caution">
    <text evidence="1">The sequence shown here is derived from an EMBL/GenBank/DDBJ whole genome shotgun (WGS) entry which is preliminary data.</text>
</comment>
<organism evidence="1 2">
    <name type="scientific">Castilleja foliolosa</name>
    <dbReference type="NCBI Taxonomy" id="1961234"/>
    <lineage>
        <taxon>Eukaryota</taxon>
        <taxon>Viridiplantae</taxon>
        <taxon>Streptophyta</taxon>
        <taxon>Embryophyta</taxon>
        <taxon>Tracheophyta</taxon>
        <taxon>Spermatophyta</taxon>
        <taxon>Magnoliopsida</taxon>
        <taxon>eudicotyledons</taxon>
        <taxon>Gunneridae</taxon>
        <taxon>Pentapetalae</taxon>
        <taxon>asterids</taxon>
        <taxon>lamiids</taxon>
        <taxon>Lamiales</taxon>
        <taxon>Orobanchaceae</taxon>
        <taxon>Pedicularideae</taxon>
        <taxon>Castillejinae</taxon>
        <taxon>Castilleja</taxon>
    </lineage>
</organism>
<keyword evidence="2" id="KW-1185">Reference proteome</keyword>
<dbReference type="Proteomes" id="UP001632038">
    <property type="component" value="Unassembled WGS sequence"/>
</dbReference>
<evidence type="ECO:0000313" key="1">
    <source>
        <dbReference type="EMBL" id="KAL3654133.1"/>
    </source>
</evidence>
<evidence type="ECO:0000313" key="2">
    <source>
        <dbReference type="Proteomes" id="UP001632038"/>
    </source>
</evidence>
<reference evidence="2" key="1">
    <citation type="journal article" date="2024" name="IScience">
        <title>Strigolactones Initiate the Formation of Haustorium-like Structures in Castilleja.</title>
        <authorList>
            <person name="Buerger M."/>
            <person name="Peterson D."/>
            <person name="Chory J."/>
        </authorList>
    </citation>
    <scope>NUCLEOTIDE SEQUENCE [LARGE SCALE GENOMIC DNA]</scope>
</reference>
<accession>A0ABD3EI93</accession>
<dbReference type="PANTHER" id="PTHR46158">
    <property type="entry name" value="OS02G0165000 PROTEIN"/>
    <property type="match status" value="1"/>
</dbReference>
<gene>
    <name evidence="1" type="ORF">CASFOL_003814</name>
</gene>